<dbReference type="GO" id="GO:0016251">
    <property type="term" value="F:RNA polymerase II general transcription initiation factor activity"/>
    <property type="evidence" value="ECO:0007669"/>
    <property type="project" value="InterPro"/>
</dbReference>
<dbReference type="InterPro" id="IPR036741">
    <property type="entry name" value="TAFII-230_TBP-bd_sf"/>
</dbReference>
<feature type="compositionally biased region" description="Basic and acidic residues" evidence="7">
    <location>
        <begin position="1752"/>
        <end position="1765"/>
    </location>
</feature>
<reference evidence="9 10" key="1">
    <citation type="journal article" date="2004" name="Nature">
        <title>Genome sequence of the ultrasmall unicellular red alga Cyanidioschyzon merolae 10D.</title>
        <authorList>
            <person name="Matsuzaki M."/>
            <person name="Misumi O."/>
            <person name="Shin-i T."/>
            <person name="Maruyama S."/>
            <person name="Takahara M."/>
            <person name="Miyagishima S."/>
            <person name="Mori T."/>
            <person name="Nishida K."/>
            <person name="Yagisawa F."/>
            <person name="Nishida K."/>
            <person name="Yoshida Y."/>
            <person name="Nishimura Y."/>
            <person name="Nakao S."/>
            <person name="Kobayashi T."/>
            <person name="Momoyama Y."/>
            <person name="Higashiyama T."/>
            <person name="Minoda A."/>
            <person name="Sano M."/>
            <person name="Nomoto H."/>
            <person name="Oishi K."/>
            <person name="Hayashi H."/>
            <person name="Ohta F."/>
            <person name="Nishizaka S."/>
            <person name="Haga S."/>
            <person name="Miura S."/>
            <person name="Morishita T."/>
            <person name="Kabeya Y."/>
            <person name="Terasawa K."/>
            <person name="Suzuki Y."/>
            <person name="Ishii Y."/>
            <person name="Asakawa S."/>
            <person name="Takano H."/>
            <person name="Ohta N."/>
            <person name="Kuroiwa H."/>
            <person name="Tanaka K."/>
            <person name="Shimizu N."/>
            <person name="Sugano S."/>
            <person name="Sato N."/>
            <person name="Nozaki H."/>
            <person name="Ogasawara N."/>
            <person name="Kohara Y."/>
            <person name="Kuroiwa T."/>
        </authorList>
    </citation>
    <scope>NUCLEOTIDE SEQUENCE [LARGE SCALE GENOMIC DNA]</scope>
    <source>
        <strain evidence="9 10">10D</strain>
    </source>
</reference>
<dbReference type="PANTHER" id="PTHR13900">
    <property type="entry name" value="TRANSCRIPTION INITIATION FACTOR TFIID"/>
    <property type="match status" value="1"/>
</dbReference>
<dbReference type="InterPro" id="IPR001487">
    <property type="entry name" value="Bromodomain"/>
</dbReference>
<dbReference type="InterPro" id="IPR009067">
    <property type="entry name" value="TAF_II_230-bd"/>
</dbReference>
<dbReference type="GO" id="GO:0017025">
    <property type="term" value="F:TBP-class protein binding"/>
    <property type="evidence" value="ECO:0007669"/>
    <property type="project" value="InterPro"/>
</dbReference>
<dbReference type="GO" id="GO:0004402">
    <property type="term" value="F:histone acetyltransferase activity"/>
    <property type="evidence" value="ECO:0007669"/>
    <property type="project" value="InterPro"/>
</dbReference>
<dbReference type="STRING" id="280699.M1UQU4"/>
<evidence type="ECO:0000256" key="5">
    <source>
        <dbReference type="ARBA" id="ARBA00023242"/>
    </source>
</evidence>
<feature type="domain" description="Bromo" evidence="8">
    <location>
        <begin position="1614"/>
        <end position="1758"/>
    </location>
</feature>
<evidence type="ECO:0000256" key="4">
    <source>
        <dbReference type="ARBA" id="ARBA00023163"/>
    </source>
</evidence>
<feature type="region of interest" description="Disordered" evidence="7">
    <location>
        <begin position="233"/>
        <end position="264"/>
    </location>
</feature>
<accession>M1UQU4</accession>
<feature type="region of interest" description="Disordered" evidence="7">
    <location>
        <begin position="1481"/>
        <end position="1507"/>
    </location>
</feature>
<protein>
    <recommendedName>
        <fullName evidence="6">Transcription initiation factor TFIID subunit 1</fullName>
    </recommendedName>
</protein>
<dbReference type="SUPFAM" id="SSF47370">
    <property type="entry name" value="Bromodomain"/>
    <property type="match status" value="1"/>
</dbReference>
<feature type="region of interest" description="Disordered" evidence="7">
    <location>
        <begin position="122"/>
        <end position="153"/>
    </location>
</feature>
<dbReference type="GO" id="GO:0051123">
    <property type="term" value="P:RNA polymerase II preinitiation complex assembly"/>
    <property type="evidence" value="ECO:0007669"/>
    <property type="project" value="TreeGrafter"/>
</dbReference>
<feature type="region of interest" description="Disordered" evidence="7">
    <location>
        <begin position="1"/>
        <end position="21"/>
    </location>
</feature>
<dbReference type="InterPro" id="IPR036427">
    <property type="entry name" value="Bromodomain-like_sf"/>
</dbReference>
<evidence type="ECO:0000313" key="9">
    <source>
        <dbReference type="EMBL" id="BAM79906.1"/>
    </source>
</evidence>
<dbReference type="Gramene" id="CMH262CT">
    <property type="protein sequence ID" value="CMH262CT"/>
    <property type="gene ID" value="CMH262C"/>
</dbReference>
<keyword evidence="10" id="KW-1185">Reference proteome</keyword>
<evidence type="ECO:0000256" key="7">
    <source>
        <dbReference type="SAM" id="MobiDB-lite"/>
    </source>
</evidence>
<dbReference type="Gene3D" id="1.10.1100.10">
    <property type="entry name" value="TAFII-230 TBP-binding domain"/>
    <property type="match status" value="1"/>
</dbReference>
<dbReference type="Pfam" id="PF00439">
    <property type="entry name" value="Bromodomain"/>
    <property type="match status" value="1"/>
</dbReference>
<evidence type="ECO:0000256" key="3">
    <source>
        <dbReference type="ARBA" id="ARBA00023117"/>
    </source>
</evidence>
<dbReference type="KEGG" id="cme:CYME_CMH262C"/>
<organism evidence="9 10">
    <name type="scientific">Cyanidioschyzon merolae (strain NIES-3377 / 10D)</name>
    <name type="common">Unicellular red alga</name>
    <dbReference type="NCBI Taxonomy" id="280699"/>
    <lineage>
        <taxon>Eukaryota</taxon>
        <taxon>Rhodophyta</taxon>
        <taxon>Bangiophyceae</taxon>
        <taxon>Cyanidiales</taxon>
        <taxon>Cyanidiaceae</taxon>
        <taxon>Cyanidioschyzon</taxon>
    </lineage>
</organism>
<keyword evidence="3" id="KW-0103">Bromodomain</keyword>
<keyword evidence="2" id="KW-0805">Transcription regulation</keyword>
<dbReference type="PANTHER" id="PTHR13900:SF0">
    <property type="entry name" value="TRANSCRIPTION INITIATION FACTOR TFIID SUBUNIT 1"/>
    <property type="match status" value="1"/>
</dbReference>
<keyword evidence="5" id="KW-0539">Nucleus</keyword>
<dbReference type="InterPro" id="IPR040240">
    <property type="entry name" value="TAF1"/>
</dbReference>
<name>M1UQU4_CYAM1</name>
<dbReference type="GeneID" id="16993582"/>
<gene>
    <name evidence="9" type="ORF">CYME_CMH262C</name>
</gene>
<dbReference type="OrthoDB" id="5752at2759"/>
<feature type="region of interest" description="Disordered" evidence="7">
    <location>
        <begin position="1398"/>
        <end position="1463"/>
    </location>
</feature>
<evidence type="ECO:0000256" key="2">
    <source>
        <dbReference type="ARBA" id="ARBA00023015"/>
    </source>
</evidence>
<dbReference type="Pfam" id="PF09247">
    <property type="entry name" value="TBP-binding"/>
    <property type="match status" value="1"/>
</dbReference>
<dbReference type="CDD" id="cd04369">
    <property type="entry name" value="Bromodomain"/>
    <property type="match status" value="1"/>
</dbReference>
<feature type="region of interest" description="Disordered" evidence="7">
    <location>
        <begin position="1752"/>
        <end position="1771"/>
    </location>
</feature>
<feature type="region of interest" description="Disordered" evidence="7">
    <location>
        <begin position="1337"/>
        <end position="1370"/>
    </location>
</feature>
<comment type="subcellular location">
    <subcellularLocation>
        <location evidence="1">Nucleus</location>
    </subcellularLocation>
</comment>
<dbReference type="Proteomes" id="UP000007014">
    <property type="component" value="Chromosome 8"/>
</dbReference>
<keyword evidence="4" id="KW-0804">Transcription</keyword>
<feature type="compositionally biased region" description="Polar residues" evidence="7">
    <location>
        <begin position="137"/>
        <end position="149"/>
    </location>
</feature>
<sequence length="1771" mass="194369">MSSDNGAVPRGDSSEFQDANWPADAAPALSGFLFGNVDAEGRLEADYLDADAKASLHVIAPMVLPDDAEVFTVATARASKNFNDGHELGADPRASSALGRGVSQVLTSAPLNGDTGLVHAASAAPETEQDRVRPLRSTPSLVQDRSASPENLDFYDASDLSEDLDTSFDSPGFMKPSSSAPQRTLEVVVGASEGALPSAESSEHQHRHGDENAYSLHEQAAREALLSTDYDALSEGDDETGDSKLKVAEPARLGPGTSSAGSERALLSAERAPLQPQPAAKASSPQQNLCSDTDIPRFTRFLVPEELVHPFHATKRKRIRWQSKSTQADDPSERLVGEELLFQRPEDLRWIRFPYAYLILDDMQEVQELLRKTIHRRVLAGRAGESKANTRRCTPLVAEAVTEIASSREGTPATPAHQAVEAPVADAHRSNGRLAAGERTRAAAPCARPHTTSADDTCAAFLWQQWQWEQDVCWEETNKSTTLRYLPASERLEHDAQRNEALVNGAWTQLVAWEGPAPVWQRWRHQLGKKTTSVLELDEHAIAISRRFSWLHLDENDPQLILCRAANRLLTQSAPNLYLPQQLGQIESLLMNASNDRFYGIEMTGQRRRSARTEALANLRHALKARQGYTSAWCYGYTEPQSYYRPNILPILWQLCGQRAVPLLLFAAKSAPSMLPHEMRAWVPKSWSDLSGISPKAGGDIYLFEYPLEADPFLVQLPGMASRLLTYSRRAADDTVSNPSEDPDTVYLAADDLPPLHTGDVRPGQVLRVYENNAFAAPFEPVSPPQTDFLVVCSAQRGLYVRPIKQVLAIGRLEPRNRPKVMIPNSDRMKRFVKNKIELDVTRELIRRGDTGVERSEVIQMFPRRRVYPETTIASVLRETCDNARNRYVIKKNYVETVWPKRELELLRFVTPEETCAFESMEIGWEQLSAKGITIFSSPSMQGNIVGGAEKAGLGARGIEIARYIREELAKTRWVRTEVLVRAQKSLQFALRSVLSAASLAMDILRGNPAADDRLKTMSRDDALRFLKVQFSCNLNPSQRAAIDVAETRAATVRQIALERARQRPLVPLAVQVQRLIDEHVQTVRALSLEHQLVLLREGYPRSATGRPSGSGLNNNIGRKALQRMENSRATNMPKPADDWEERQELSRLLASQRRSVPAPMDSGLSVSGSDRRSEASSAPVQYVRKRRLKIIRRINGQVQVLYLEDPQEIEAYLQHRRMREEALRTGIGGGIGFAARSMTQSRKAGKKGTAEERLRERLEELAEAARRINAWMLGPTTALGAAKPATTMTTTTGAAGAATSASNGASTAQSSHAIAEALSGAVHTIRESIRISGASTNQAVGTLGDTGRLQQRPAAPPATSMRAETGAASMQHHQAGLWLDASASNSTDVSWLRVTLPNQQQQQQQQQQPAGTPPVASFRSVAERDGEASLLEPSQAGFPAAHRKPDTIESGQHGDQIPSVEHSDQQGAFAWLAPDRANALTSDLSQSSSRNASPKPSSLVTNGAGAPSRLKLRIPAALATEAPGLSQGAQLHGTAESTSGVPAPALTSEAPPSSGVPRIFIWAPKDEPEGSLSASTRTSSGFEASTALAKDTTLWVEQGSSPRPGPRVRVSKRSSGKVHLNNILREVETCVRDAEGVVVATTPYISVVRVRPGEALPPGGLDRPAKLAVAGNIDFINPVRDAAYRKKIPLPKQMYLQRIRRKCEEVAYNSVDEFLSDMRQIVENARQYHTAPEAHWVVQHAEYLHEAAEEELKKRQQDIDEAIQRDAQAP</sequence>
<dbReference type="Gene3D" id="1.20.920.10">
    <property type="entry name" value="Bromodomain-like"/>
    <property type="match status" value="1"/>
</dbReference>
<evidence type="ECO:0000256" key="1">
    <source>
        <dbReference type="ARBA" id="ARBA00004123"/>
    </source>
</evidence>
<dbReference type="Pfam" id="PF12157">
    <property type="entry name" value="DUF3591"/>
    <property type="match status" value="1"/>
</dbReference>
<evidence type="ECO:0000256" key="6">
    <source>
        <dbReference type="ARBA" id="ARBA00040102"/>
    </source>
</evidence>
<feature type="compositionally biased region" description="Low complexity" evidence="7">
    <location>
        <begin position="1486"/>
        <end position="1499"/>
    </location>
</feature>
<feature type="region of interest" description="Disordered" evidence="7">
    <location>
        <begin position="1151"/>
        <end position="1180"/>
    </location>
</feature>
<evidence type="ECO:0000259" key="8">
    <source>
        <dbReference type="SMART" id="SM00297"/>
    </source>
</evidence>
<feature type="compositionally biased region" description="Low complexity" evidence="7">
    <location>
        <begin position="1400"/>
        <end position="1409"/>
    </location>
</feature>
<proteinExistence type="predicted"/>
<dbReference type="InterPro" id="IPR022591">
    <property type="entry name" value="TAF1_HAT_dom"/>
</dbReference>
<feature type="region of interest" description="Disordered" evidence="7">
    <location>
        <begin position="1525"/>
        <end position="1553"/>
    </location>
</feature>
<dbReference type="SUPFAM" id="SSF47055">
    <property type="entry name" value="TAF(II)230 TBP-binding fragment"/>
    <property type="match status" value="1"/>
</dbReference>
<reference evidence="9 10" key="2">
    <citation type="journal article" date="2007" name="BMC Biol.">
        <title>A 100%-complete sequence reveals unusually simple genomic features in the hot-spring red alga Cyanidioschyzon merolae.</title>
        <authorList>
            <person name="Nozaki H."/>
            <person name="Takano H."/>
            <person name="Misumi O."/>
            <person name="Terasawa K."/>
            <person name="Matsuzaki M."/>
            <person name="Maruyama S."/>
            <person name="Nishida K."/>
            <person name="Yagisawa F."/>
            <person name="Yoshida Y."/>
            <person name="Fujiwara T."/>
            <person name="Takio S."/>
            <person name="Tamura K."/>
            <person name="Chung S.J."/>
            <person name="Nakamura S."/>
            <person name="Kuroiwa H."/>
            <person name="Tanaka K."/>
            <person name="Sato N."/>
            <person name="Kuroiwa T."/>
        </authorList>
    </citation>
    <scope>NUCLEOTIDE SEQUENCE [LARGE SCALE GENOMIC DNA]</scope>
    <source>
        <strain evidence="9 10">10D</strain>
    </source>
</reference>
<dbReference type="SMART" id="SM00297">
    <property type="entry name" value="BROMO"/>
    <property type="match status" value="1"/>
</dbReference>
<dbReference type="EMBL" id="AP006490">
    <property type="protein sequence ID" value="BAM79906.1"/>
    <property type="molecule type" value="Genomic_DNA"/>
</dbReference>
<dbReference type="HOGENOM" id="CLU_238822_0_0_1"/>
<dbReference type="eggNOG" id="KOG0008">
    <property type="taxonomic scope" value="Eukaryota"/>
</dbReference>
<feature type="region of interest" description="Disordered" evidence="7">
    <location>
        <begin position="405"/>
        <end position="426"/>
    </location>
</feature>
<dbReference type="GO" id="GO:0005669">
    <property type="term" value="C:transcription factor TFIID complex"/>
    <property type="evidence" value="ECO:0007669"/>
    <property type="project" value="InterPro"/>
</dbReference>
<dbReference type="RefSeq" id="XP_005536192.1">
    <property type="nucleotide sequence ID" value="XM_005536135.1"/>
</dbReference>
<evidence type="ECO:0000313" key="10">
    <source>
        <dbReference type="Proteomes" id="UP000007014"/>
    </source>
</evidence>